<evidence type="ECO:0000313" key="1">
    <source>
        <dbReference type="EMBL" id="MEY1662562.1"/>
    </source>
</evidence>
<accession>A0ABV4AJE5</accession>
<sequence>MSALPEPHRQAYLQALGLTPWVARRSVPAAAPSPVWAWPQPLTPAPADAVPDPVPVPTAVSASNAAPAATVEAPAGSGPLSAALDAVPSLAPVAPSDAAEPALPEAAGEAGLTLTLEALWLGSLWLVVEQDDPHAPALGRDAQGLAQGLAALWGGRSQARRRFQFPPERMRVSREETGQALDAFLRGLCRAQAGQVLLCASEAVATALQRPRYQLHQHDGLSLLVVSALDEMLHTPAEHKRRTWQALLAAGYYRRG</sequence>
<dbReference type="Proteomes" id="UP001562065">
    <property type="component" value="Unassembled WGS sequence"/>
</dbReference>
<organism evidence="1 2">
    <name type="scientific">Isoalcanivorax beigongshangi</name>
    <dbReference type="NCBI Taxonomy" id="3238810"/>
    <lineage>
        <taxon>Bacteria</taxon>
        <taxon>Pseudomonadati</taxon>
        <taxon>Pseudomonadota</taxon>
        <taxon>Gammaproteobacteria</taxon>
        <taxon>Oceanospirillales</taxon>
        <taxon>Alcanivoracaceae</taxon>
        <taxon>Isoalcanivorax</taxon>
    </lineage>
</organism>
<dbReference type="RefSeq" id="WP_369455796.1">
    <property type="nucleotide sequence ID" value="NZ_JBGCUO010000001.1"/>
</dbReference>
<keyword evidence="2" id="KW-1185">Reference proteome</keyword>
<name>A0ABV4AJE5_9GAMM</name>
<proteinExistence type="predicted"/>
<dbReference type="EMBL" id="JBGCUO010000001">
    <property type="protein sequence ID" value="MEY1662562.1"/>
    <property type="molecule type" value="Genomic_DNA"/>
</dbReference>
<protein>
    <submittedName>
        <fullName evidence="1">Uncharacterized protein</fullName>
    </submittedName>
</protein>
<gene>
    <name evidence="1" type="ORF">AB5I84_10425</name>
</gene>
<comment type="caution">
    <text evidence="1">The sequence shown here is derived from an EMBL/GenBank/DDBJ whole genome shotgun (WGS) entry which is preliminary data.</text>
</comment>
<reference evidence="1 2" key="1">
    <citation type="submission" date="2024-07" db="EMBL/GenBank/DDBJ databases">
        <authorList>
            <person name="Ren Q."/>
        </authorList>
    </citation>
    <scope>NUCLEOTIDE SEQUENCE [LARGE SCALE GENOMIC DNA]</scope>
    <source>
        <strain evidence="1 2">REN37</strain>
    </source>
</reference>
<evidence type="ECO:0000313" key="2">
    <source>
        <dbReference type="Proteomes" id="UP001562065"/>
    </source>
</evidence>